<dbReference type="SMART" id="SM00233">
    <property type="entry name" value="PH"/>
    <property type="match status" value="1"/>
</dbReference>
<feature type="compositionally biased region" description="Pro residues" evidence="1">
    <location>
        <begin position="363"/>
        <end position="382"/>
    </location>
</feature>
<dbReference type="EMBL" id="MCGN01000002">
    <property type="protein sequence ID" value="ORZ01208.1"/>
    <property type="molecule type" value="Genomic_DNA"/>
</dbReference>
<feature type="compositionally biased region" description="Low complexity" evidence="1">
    <location>
        <begin position="265"/>
        <end position="286"/>
    </location>
</feature>
<comment type="caution">
    <text evidence="3">The sequence shown here is derived from an EMBL/GenBank/DDBJ whole genome shotgun (WGS) entry which is preliminary data.</text>
</comment>
<dbReference type="OrthoDB" id="185175at2759"/>
<dbReference type="PROSITE" id="PS50003">
    <property type="entry name" value="PH_DOMAIN"/>
    <property type="match status" value="1"/>
</dbReference>
<evidence type="ECO:0000256" key="1">
    <source>
        <dbReference type="SAM" id="MobiDB-lite"/>
    </source>
</evidence>
<keyword evidence="4" id="KW-1185">Reference proteome</keyword>
<dbReference type="STRING" id="13706.A0A1X2HPD0"/>
<feature type="compositionally biased region" description="Low complexity" evidence="1">
    <location>
        <begin position="17"/>
        <end position="28"/>
    </location>
</feature>
<evidence type="ECO:0000259" key="2">
    <source>
        <dbReference type="PROSITE" id="PS50003"/>
    </source>
</evidence>
<dbReference type="Gene3D" id="2.30.29.30">
    <property type="entry name" value="Pleckstrin-homology domain (PH domain)/Phosphotyrosine-binding domain (PTB)"/>
    <property type="match status" value="1"/>
</dbReference>
<dbReference type="Proteomes" id="UP000242180">
    <property type="component" value="Unassembled WGS sequence"/>
</dbReference>
<feature type="region of interest" description="Disordered" evidence="1">
    <location>
        <begin position="329"/>
        <end position="382"/>
    </location>
</feature>
<feature type="compositionally biased region" description="Polar residues" evidence="1">
    <location>
        <begin position="240"/>
        <end position="264"/>
    </location>
</feature>
<dbReference type="InterPro" id="IPR001849">
    <property type="entry name" value="PH_domain"/>
</dbReference>
<dbReference type="AlphaFoldDB" id="A0A1X2HPD0"/>
<dbReference type="Pfam" id="PF00169">
    <property type="entry name" value="PH"/>
    <property type="match status" value="1"/>
</dbReference>
<organism evidence="3 4">
    <name type="scientific">Syncephalastrum racemosum</name>
    <name type="common">Filamentous fungus</name>
    <dbReference type="NCBI Taxonomy" id="13706"/>
    <lineage>
        <taxon>Eukaryota</taxon>
        <taxon>Fungi</taxon>
        <taxon>Fungi incertae sedis</taxon>
        <taxon>Mucoromycota</taxon>
        <taxon>Mucoromycotina</taxon>
        <taxon>Mucoromycetes</taxon>
        <taxon>Mucorales</taxon>
        <taxon>Syncephalastraceae</taxon>
        <taxon>Syncephalastrum</taxon>
    </lineage>
</organism>
<dbReference type="InterPro" id="IPR011993">
    <property type="entry name" value="PH-like_dom_sf"/>
</dbReference>
<feature type="region of interest" description="Disordered" evidence="1">
    <location>
        <begin position="240"/>
        <end position="293"/>
    </location>
</feature>
<proteinExistence type="predicted"/>
<reference evidence="3 4" key="1">
    <citation type="submission" date="2016-07" db="EMBL/GenBank/DDBJ databases">
        <title>Pervasive Adenine N6-methylation of Active Genes in Fungi.</title>
        <authorList>
            <consortium name="DOE Joint Genome Institute"/>
            <person name="Mondo S.J."/>
            <person name="Dannebaum R.O."/>
            <person name="Kuo R.C."/>
            <person name="Labutti K."/>
            <person name="Haridas S."/>
            <person name="Kuo A."/>
            <person name="Salamov A."/>
            <person name="Ahrendt S.R."/>
            <person name="Lipzen A."/>
            <person name="Sullivan W."/>
            <person name="Andreopoulos W.B."/>
            <person name="Clum A."/>
            <person name="Lindquist E."/>
            <person name="Daum C."/>
            <person name="Ramamoorthy G.K."/>
            <person name="Gryganskyi A."/>
            <person name="Culley D."/>
            <person name="Magnuson J.K."/>
            <person name="James T.Y."/>
            <person name="O'Malley M.A."/>
            <person name="Stajich J.E."/>
            <person name="Spatafora J.W."/>
            <person name="Visel A."/>
            <person name="Grigoriev I.V."/>
        </authorList>
    </citation>
    <scope>NUCLEOTIDE SEQUENCE [LARGE SCALE GENOMIC DNA]</scope>
    <source>
        <strain evidence="3 4">NRRL 2496</strain>
    </source>
</reference>
<name>A0A1X2HPD0_SYNRA</name>
<feature type="compositionally biased region" description="Polar residues" evidence="1">
    <location>
        <begin position="329"/>
        <end position="339"/>
    </location>
</feature>
<feature type="region of interest" description="Disordered" evidence="1">
    <location>
        <begin position="1"/>
        <end position="35"/>
    </location>
</feature>
<evidence type="ECO:0000313" key="4">
    <source>
        <dbReference type="Proteomes" id="UP000242180"/>
    </source>
</evidence>
<dbReference type="CDD" id="cd00821">
    <property type="entry name" value="PH"/>
    <property type="match status" value="1"/>
</dbReference>
<gene>
    <name evidence="3" type="ORF">BCR43DRAFT_486549</name>
</gene>
<accession>A0A1X2HPD0</accession>
<feature type="compositionally biased region" description="Basic and acidic residues" evidence="1">
    <location>
        <begin position="1"/>
        <end position="11"/>
    </location>
</feature>
<evidence type="ECO:0000313" key="3">
    <source>
        <dbReference type="EMBL" id="ORZ01208.1"/>
    </source>
</evidence>
<dbReference type="InParanoid" id="A0A1X2HPD0"/>
<sequence>MNRSHSQEDTNHYQGDSNSQPRRSSSQNKNKRSFVATLTSAIATTSSPTIAAPRNNSSDSLTNHFAYPDDNDLLPPCGTRPPADMQDIGLYKPLGNGARPCVWSYNTMRGWLTRHVPPSYSFTKTSKTRYVILADRMLYTFKSDKPGSATCGFLELTKSTSVFATDYFSGMLYCIEIRRRGEQFSSWYLQAEDADTMKIWLERLKKTVYWLRSEQPGICTLDQISGLQTEHDALVNSKKNQYQHKQWQHNENSPTILSMSPRNRSTGGRSSSDESSTTNGSTSSGSYHMANNQPHGQDYNTYYTETLTKSGVFYYSGSYADYDDHHRSYSPSPDTFYSPPSSPVTMHPHDQRRPSNMKKHLPPQLPPPHGAPPPPPEQYNYF</sequence>
<dbReference type="SUPFAM" id="SSF50729">
    <property type="entry name" value="PH domain-like"/>
    <property type="match status" value="1"/>
</dbReference>
<feature type="domain" description="PH" evidence="2">
    <location>
        <begin position="105"/>
        <end position="209"/>
    </location>
</feature>
<protein>
    <recommendedName>
        <fullName evidence="2">PH domain-containing protein</fullName>
    </recommendedName>
</protein>